<sequence length="155" mass="16925">MLQRDRHDVVVAGAGIVGLAATSALVAAGRDTVCLEARDRCGGRVTRHRGRGPGPVRSRTARWAAKGPDMRRCHHLQRPAALRRRALFGPPLPEGRPGRQAALGLDRNGRPVRRTHRRRSRRRRASGDGIPRSAAKGSELLGERPLLLAPADWTP</sequence>
<feature type="region of interest" description="Disordered" evidence="1">
    <location>
        <begin position="45"/>
        <end position="67"/>
    </location>
</feature>
<name>A0ABY6EEM3_9ACTN</name>
<evidence type="ECO:0000256" key="1">
    <source>
        <dbReference type="SAM" id="MobiDB-lite"/>
    </source>
</evidence>
<dbReference type="SUPFAM" id="SSF51905">
    <property type="entry name" value="FAD/NAD(P)-binding domain"/>
    <property type="match status" value="1"/>
</dbReference>
<proteinExistence type="predicted"/>
<organism evidence="2 3">
    <name type="scientific">Streptomyces cynarae</name>
    <dbReference type="NCBI Taxonomy" id="2981134"/>
    <lineage>
        <taxon>Bacteria</taxon>
        <taxon>Bacillati</taxon>
        <taxon>Actinomycetota</taxon>
        <taxon>Actinomycetes</taxon>
        <taxon>Kitasatosporales</taxon>
        <taxon>Streptomycetaceae</taxon>
        <taxon>Streptomyces</taxon>
    </lineage>
</organism>
<evidence type="ECO:0000313" key="2">
    <source>
        <dbReference type="EMBL" id="UXY24206.1"/>
    </source>
</evidence>
<evidence type="ECO:0000313" key="3">
    <source>
        <dbReference type="Proteomes" id="UP001061298"/>
    </source>
</evidence>
<keyword evidence="3" id="KW-1185">Reference proteome</keyword>
<reference evidence="2" key="1">
    <citation type="submission" date="2022-10" db="EMBL/GenBank/DDBJ databases">
        <authorList>
            <person name="Mo P."/>
        </authorList>
    </citation>
    <scope>NUCLEOTIDE SEQUENCE</scope>
    <source>
        <strain evidence="2">HUAS 13-4</strain>
    </source>
</reference>
<dbReference type="EMBL" id="CP106793">
    <property type="protein sequence ID" value="UXY24206.1"/>
    <property type="molecule type" value="Genomic_DNA"/>
</dbReference>
<feature type="region of interest" description="Disordered" evidence="1">
    <location>
        <begin position="87"/>
        <end position="155"/>
    </location>
</feature>
<dbReference type="InterPro" id="IPR036188">
    <property type="entry name" value="FAD/NAD-bd_sf"/>
</dbReference>
<gene>
    <name evidence="2" type="ORF">N8I84_40170</name>
</gene>
<dbReference type="RefSeq" id="WP_263234442.1">
    <property type="nucleotide sequence ID" value="NZ_CP106793.1"/>
</dbReference>
<dbReference type="Pfam" id="PF13450">
    <property type="entry name" value="NAD_binding_8"/>
    <property type="match status" value="1"/>
</dbReference>
<accession>A0ABY6EEM3</accession>
<feature type="compositionally biased region" description="Basic residues" evidence="1">
    <location>
        <begin position="110"/>
        <end position="124"/>
    </location>
</feature>
<dbReference type="Gene3D" id="3.50.50.60">
    <property type="entry name" value="FAD/NAD(P)-binding domain"/>
    <property type="match status" value="1"/>
</dbReference>
<protein>
    <submittedName>
        <fullName evidence="2">NAD(P)-binding protein</fullName>
    </submittedName>
</protein>
<dbReference type="Proteomes" id="UP001061298">
    <property type="component" value="Chromosome"/>
</dbReference>